<proteinExistence type="predicted"/>
<feature type="region of interest" description="Disordered" evidence="1">
    <location>
        <begin position="1"/>
        <end position="26"/>
    </location>
</feature>
<evidence type="ECO:0000313" key="2">
    <source>
        <dbReference type="EMBL" id="PWK47748.1"/>
    </source>
</evidence>
<feature type="compositionally biased region" description="Low complexity" evidence="1">
    <location>
        <begin position="12"/>
        <end position="26"/>
    </location>
</feature>
<evidence type="ECO:0000313" key="3">
    <source>
        <dbReference type="Proteomes" id="UP000245697"/>
    </source>
</evidence>
<comment type="caution">
    <text evidence="2">The sequence shown here is derived from an EMBL/GenBank/DDBJ whole genome shotgun (WGS) entry which is preliminary data.</text>
</comment>
<dbReference type="OrthoDB" id="166023at2"/>
<evidence type="ECO:0008006" key="4">
    <source>
        <dbReference type="Google" id="ProtNLM"/>
    </source>
</evidence>
<gene>
    <name evidence="2" type="ORF">BC793_107358</name>
</gene>
<reference evidence="2 3" key="1">
    <citation type="submission" date="2018-05" db="EMBL/GenBank/DDBJ databases">
        <title>Genomic Encyclopedia of Archaeal and Bacterial Type Strains, Phase II (KMG-II): from individual species to whole genera.</title>
        <authorList>
            <person name="Goeker M."/>
        </authorList>
    </citation>
    <scope>NUCLEOTIDE SEQUENCE [LARGE SCALE GENOMIC DNA]</scope>
    <source>
        <strain evidence="2 3">DSM 45184</strain>
    </source>
</reference>
<dbReference type="RefSeq" id="WP_109593903.1">
    <property type="nucleotide sequence ID" value="NZ_BONA01000042.1"/>
</dbReference>
<name>A0A316FFQ9_9ACTN</name>
<protein>
    <recommendedName>
        <fullName evidence="4">DUF4352 domain-containing protein</fullName>
    </recommendedName>
</protein>
<accession>A0A316FFQ9</accession>
<organism evidence="2 3">
    <name type="scientific">Actinoplanes xinjiangensis</name>
    <dbReference type="NCBI Taxonomy" id="512350"/>
    <lineage>
        <taxon>Bacteria</taxon>
        <taxon>Bacillati</taxon>
        <taxon>Actinomycetota</taxon>
        <taxon>Actinomycetes</taxon>
        <taxon>Micromonosporales</taxon>
        <taxon>Micromonosporaceae</taxon>
        <taxon>Actinoplanes</taxon>
    </lineage>
</organism>
<dbReference type="Proteomes" id="UP000245697">
    <property type="component" value="Unassembled WGS sequence"/>
</dbReference>
<evidence type="ECO:0000256" key="1">
    <source>
        <dbReference type="SAM" id="MobiDB-lite"/>
    </source>
</evidence>
<keyword evidence="3" id="KW-1185">Reference proteome</keyword>
<dbReference type="AlphaFoldDB" id="A0A316FFQ9"/>
<dbReference type="EMBL" id="QGGR01000007">
    <property type="protein sequence ID" value="PWK47748.1"/>
    <property type="molecule type" value="Genomic_DNA"/>
</dbReference>
<sequence length="200" mass="21096">MAVSVDRPVDEPTGSGSTVTSSASPVRTSAPAFDFAPAAPAPTATVRAWLPTGIRADAVPVGDVVPEDGVVIMKGSAGTAMQLSIASVEDPTYFPTDTPGRRAVLVLVQVENVGSVPFLNDVADRAWLIDTDGNEHRVDADMTTRWEPYAPSLLDASASCLRHVLFEVAEGIDLARFRLTLRPAGAAQTQEWEITRPAGA</sequence>